<evidence type="ECO:0000313" key="2">
    <source>
        <dbReference type="Proteomes" id="UP000828390"/>
    </source>
</evidence>
<sequence>MSRVALEGRHTTFKRHSSDILSTLNTTRDNSVDSQDFLRYFFSKTQRDMRRSNIDCRLICRASRKCRESVERMSLECRVSTSKVDTDTQLGPIRIPYSCHKEH</sequence>
<keyword evidence="2" id="KW-1185">Reference proteome</keyword>
<reference evidence="1" key="2">
    <citation type="submission" date="2020-11" db="EMBL/GenBank/DDBJ databases">
        <authorList>
            <person name="McCartney M.A."/>
            <person name="Auch B."/>
            <person name="Kono T."/>
            <person name="Mallez S."/>
            <person name="Becker A."/>
            <person name="Gohl D.M."/>
            <person name="Silverstein K.A.T."/>
            <person name="Koren S."/>
            <person name="Bechman K.B."/>
            <person name="Herman A."/>
            <person name="Abrahante J.E."/>
            <person name="Garbe J."/>
        </authorList>
    </citation>
    <scope>NUCLEOTIDE SEQUENCE</scope>
    <source>
        <strain evidence="1">Duluth1</strain>
        <tissue evidence="1">Whole animal</tissue>
    </source>
</reference>
<dbReference type="EMBL" id="JAIWYP010000016">
    <property type="protein sequence ID" value="KAH3698410.1"/>
    <property type="molecule type" value="Genomic_DNA"/>
</dbReference>
<organism evidence="1 2">
    <name type="scientific">Dreissena polymorpha</name>
    <name type="common">Zebra mussel</name>
    <name type="synonym">Mytilus polymorpha</name>
    <dbReference type="NCBI Taxonomy" id="45954"/>
    <lineage>
        <taxon>Eukaryota</taxon>
        <taxon>Metazoa</taxon>
        <taxon>Spiralia</taxon>
        <taxon>Lophotrochozoa</taxon>
        <taxon>Mollusca</taxon>
        <taxon>Bivalvia</taxon>
        <taxon>Autobranchia</taxon>
        <taxon>Heteroconchia</taxon>
        <taxon>Euheterodonta</taxon>
        <taxon>Imparidentia</taxon>
        <taxon>Neoheterodontei</taxon>
        <taxon>Myida</taxon>
        <taxon>Dreissenoidea</taxon>
        <taxon>Dreissenidae</taxon>
        <taxon>Dreissena</taxon>
    </lineage>
</organism>
<evidence type="ECO:0000313" key="1">
    <source>
        <dbReference type="EMBL" id="KAH3698410.1"/>
    </source>
</evidence>
<comment type="caution">
    <text evidence="1">The sequence shown here is derived from an EMBL/GenBank/DDBJ whole genome shotgun (WGS) entry which is preliminary data.</text>
</comment>
<gene>
    <name evidence="1" type="ORF">DPMN_085930</name>
</gene>
<protein>
    <submittedName>
        <fullName evidence="1">Uncharacterized protein</fullName>
    </submittedName>
</protein>
<reference evidence="1" key="1">
    <citation type="journal article" date="2019" name="bioRxiv">
        <title>The Genome of the Zebra Mussel, Dreissena polymorpha: A Resource for Invasive Species Research.</title>
        <authorList>
            <person name="McCartney M.A."/>
            <person name="Auch B."/>
            <person name="Kono T."/>
            <person name="Mallez S."/>
            <person name="Zhang Y."/>
            <person name="Obille A."/>
            <person name="Becker A."/>
            <person name="Abrahante J.E."/>
            <person name="Garbe J."/>
            <person name="Badalamenti J.P."/>
            <person name="Herman A."/>
            <person name="Mangelson H."/>
            <person name="Liachko I."/>
            <person name="Sullivan S."/>
            <person name="Sone E.D."/>
            <person name="Koren S."/>
            <person name="Silverstein K.A.T."/>
            <person name="Beckman K.B."/>
            <person name="Gohl D.M."/>
        </authorList>
    </citation>
    <scope>NUCLEOTIDE SEQUENCE</scope>
    <source>
        <strain evidence="1">Duluth1</strain>
        <tissue evidence="1">Whole animal</tissue>
    </source>
</reference>
<proteinExistence type="predicted"/>
<dbReference type="AlphaFoldDB" id="A0A9D4BJU8"/>
<name>A0A9D4BJU8_DREPO</name>
<dbReference type="Proteomes" id="UP000828390">
    <property type="component" value="Unassembled WGS sequence"/>
</dbReference>
<accession>A0A9D4BJU8</accession>